<evidence type="ECO:0000313" key="6">
    <source>
        <dbReference type="Proteomes" id="UP001211907"/>
    </source>
</evidence>
<dbReference type="EMBL" id="JADGJH010004916">
    <property type="protein sequence ID" value="KAJ3083094.1"/>
    <property type="molecule type" value="Genomic_DNA"/>
</dbReference>
<dbReference type="PANTHER" id="PTHR11377">
    <property type="entry name" value="N-MYRISTOYL TRANSFERASE"/>
    <property type="match status" value="1"/>
</dbReference>
<sequence length="179" mass="20188">MMMHNIDDENKGETQNISGDDAEIDAETESSTAKKTRKSKKKKSKALSAPISESLILPQSTSSTLHPEISAVVAANSFEAKMQNLFESLAKQGIFEPEEEDKSVLKPTEEYTFWKTQPVPKTEEIIVEDGVIEVVDRDQIRQTPYDLISQFEWSLVDVNDEAQVRLTNLRTQSQTPERS</sequence>
<dbReference type="SUPFAM" id="SSF55729">
    <property type="entry name" value="Acyl-CoA N-acyltransferases (Nat)"/>
    <property type="match status" value="1"/>
</dbReference>
<proteinExistence type="predicted"/>
<feature type="region of interest" description="Disordered" evidence="4">
    <location>
        <begin position="1"/>
        <end position="63"/>
    </location>
</feature>
<dbReference type="PANTHER" id="PTHR11377:SF5">
    <property type="entry name" value="GLYCYLPEPTIDE N-TETRADECANOYLTRANSFERASE"/>
    <property type="match status" value="1"/>
</dbReference>
<dbReference type="InterPro" id="IPR016181">
    <property type="entry name" value="Acyl_CoA_acyltransferase"/>
</dbReference>
<protein>
    <recommendedName>
        <fullName evidence="1">Glycylpeptide N-tetradecanoyltransferase</fullName>
    </recommendedName>
    <alternativeName>
        <fullName evidence="2">Myristoyl-CoA:protein N-myristoyltransferase</fullName>
    </alternativeName>
    <alternativeName>
        <fullName evidence="3">Peptide N-myristoyltransferase</fullName>
    </alternativeName>
</protein>
<comment type="caution">
    <text evidence="5">The sequence shown here is derived from an EMBL/GenBank/DDBJ whole genome shotgun (WGS) entry which is preliminary data.</text>
</comment>
<dbReference type="Proteomes" id="UP001211907">
    <property type="component" value="Unassembled WGS sequence"/>
</dbReference>
<dbReference type="AlphaFoldDB" id="A0AAD5ST40"/>
<reference evidence="5" key="1">
    <citation type="submission" date="2020-05" db="EMBL/GenBank/DDBJ databases">
        <title>Phylogenomic resolution of chytrid fungi.</title>
        <authorList>
            <person name="Stajich J.E."/>
            <person name="Amses K."/>
            <person name="Simmons R."/>
            <person name="Seto K."/>
            <person name="Myers J."/>
            <person name="Bonds A."/>
            <person name="Quandt C.A."/>
            <person name="Barry K."/>
            <person name="Liu P."/>
            <person name="Grigoriev I."/>
            <person name="Longcore J.E."/>
            <person name="James T.Y."/>
        </authorList>
    </citation>
    <scope>NUCLEOTIDE SEQUENCE</scope>
    <source>
        <strain evidence="5">JEL0513</strain>
    </source>
</reference>
<evidence type="ECO:0000313" key="5">
    <source>
        <dbReference type="EMBL" id="KAJ3083094.1"/>
    </source>
</evidence>
<keyword evidence="6" id="KW-1185">Reference proteome</keyword>
<dbReference type="InterPro" id="IPR000903">
    <property type="entry name" value="NMT"/>
</dbReference>
<dbReference type="GO" id="GO:0005737">
    <property type="term" value="C:cytoplasm"/>
    <property type="evidence" value="ECO:0007669"/>
    <property type="project" value="TreeGrafter"/>
</dbReference>
<accession>A0AAD5ST40</accession>
<evidence type="ECO:0000256" key="4">
    <source>
        <dbReference type="SAM" id="MobiDB-lite"/>
    </source>
</evidence>
<evidence type="ECO:0000256" key="2">
    <source>
        <dbReference type="ARBA" id="ARBA00031242"/>
    </source>
</evidence>
<organism evidence="5 6">
    <name type="scientific">Physocladia obscura</name>
    <dbReference type="NCBI Taxonomy" id="109957"/>
    <lineage>
        <taxon>Eukaryota</taxon>
        <taxon>Fungi</taxon>
        <taxon>Fungi incertae sedis</taxon>
        <taxon>Chytridiomycota</taxon>
        <taxon>Chytridiomycota incertae sedis</taxon>
        <taxon>Chytridiomycetes</taxon>
        <taxon>Chytridiales</taxon>
        <taxon>Chytriomycetaceae</taxon>
        <taxon>Physocladia</taxon>
    </lineage>
</organism>
<evidence type="ECO:0000256" key="3">
    <source>
        <dbReference type="ARBA" id="ARBA00031854"/>
    </source>
</evidence>
<feature type="compositionally biased region" description="Basic and acidic residues" evidence="4">
    <location>
        <begin position="1"/>
        <end position="12"/>
    </location>
</feature>
<gene>
    <name evidence="5" type="primary">NMT1_2</name>
    <name evidence="5" type="ORF">HK100_009527</name>
</gene>
<evidence type="ECO:0000256" key="1">
    <source>
        <dbReference type="ARBA" id="ARBA00022240"/>
    </source>
</evidence>
<name>A0AAD5ST40_9FUNG</name>
<dbReference type="Gene3D" id="3.40.630.170">
    <property type="match status" value="1"/>
</dbReference>
<dbReference type="GO" id="GO:0004379">
    <property type="term" value="F:glycylpeptide N-tetradecanoyltransferase activity"/>
    <property type="evidence" value="ECO:0007669"/>
    <property type="project" value="InterPro"/>
</dbReference>
<feature type="compositionally biased region" description="Basic residues" evidence="4">
    <location>
        <begin position="34"/>
        <end position="45"/>
    </location>
</feature>